<dbReference type="Ensembl" id="ENSCMIT00000012797.1">
    <property type="protein sequence ID" value="ENSCMIP00000012509.1"/>
    <property type="gene ID" value="ENSCMIG00000006348.1"/>
</dbReference>
<keyword evidence="5 7" id="KW-0472">Membrane</keyword>
<dbReference type="InterPro" id="IPR002159">
    <property type="entry name" value="CD36_fam"/>
</dbReference>
<comment type="similarity">
    <text evidence="2">Belongs to the CD36 family.</text>
</comment>
<dbReference type="InParanoid" id="A0A4W3HTQ9"/>
<gene>
    <name evidence="8" type="primary">scarb2c</name>
</gene>
<evidence type="ECO:0000256" key="5">
    <source>
        <dbReference type="ARBA" id="ARBA00023136"/>
    </source>
</evidence>
<dbReference type="PANTHER" id="PTHR11923:SF51">
    <property type="entry name" value="LYSOSOME MEMBRANE PROTEIN 2"/>
    <property type="match status" value="1"/>
</dbReference>
<keyword evidence="4 7" id="KW-1133">Transmembrane helix</keyword>
<dbReference type="GO" id="GO:0005044">
    <property type="term" value="F:scavenger receptor activity"/>
    <property type="evidence" value="ECO:0007669"/>
    <property type="project" value="InterPro"/>
</dbReference>
<dbReference type="GeneID" id="103180857"/>
<keyword evidence="6" id="KW-0325">Glycoprotein</keyword>
<dbReference type="OrthoDB" id="18585at2759"/>
<dbReference type="Proteomes" id="UP000314986">
    <property type="component" value="Unassembled WGS sequence"/>
</dbReference>
<accession>A0A4W3HTQ9</accession>
<reference evidence="9" key="1">
    <citation type="journal article" date="2006" name="Science">
        <title>Ancient noncoding elements conserved in the human genome.</title>
        <authorList>
            <person name="Venkatesh B."/>
            <person name="Kirkness E.F."/>
            <person name="Loh Y.H."/>
            <person name="Halpern A.L."/>
            <person name="Lee A.P."/>
            <person name="Johnson J."/>
            <person name="Dandona N."/>
            <person name="Viswanathan L.D."/>
            <person name="Tay A."/>
            <person name="Venter J.C."/>
            <person name="Strausberg R.L."/>
            <person name="Brenner S."/>
        </authorList>
    </citation>
    <scope>NUCLEOTIDE SEQUENCE [LARGE SCALE GENOMIC DNA]</scope>
</reference>
<dbReference type="GO" id="GO:0006622">
    <property type="term" value="P:protein targeting to lysosome"/>
    <property type="evidence" value="ECO:0007669"/>
    <property type="project" value="TreeGrafter"/>
</dbReference>
<evidence type="ECO:0000313" key="8">
    <source>
        <dbReference type="Ensembl" id="ENSCMIP00000012509.1"/>
    </source>
</evidence>
<reference evidence="9" key="3">
    <citation type="journal article" date="2014" name="Nature">
        <title>Elephant shark genome provides unique insights into gnathostome evolution.</title>
        <authorList>
            <consortium name="International Elephant Shark Genome Sequencing Consortium"/>
            <person name="Venkatesh B."/>
            <person name="Lee A.P."/>
            <person name="Ravi V."/>
            <person name="Maurya A.K."/>
            <person name="Lian M.M."/>
            <person name="Swann J.B."/>
            <person name="Ohta Y."/>
            <person name="Flajnik M.F."/>
            <person name="Sutoh Y."/>
            <person name="Kasahara M."/>
            <person name="Hoon S."/>
            <person name="Gangu V."/>
            <person name="Roy S.W."/>
            <person name="Irimia M."/>
            <person name="Korzh V."/>
            <person name="Kondrychyn I."/>
            <person name="Lim Z.W."/>
            <person name="Tay B.H."/>
            <person name="Tohari S."/>
            <person name="Kong K.W."/>
            <person name="Ho S."/>
            <person name="Lorente-Galdos B."/>
            <person name="Quilez J."/>
            <person name="Marques-Bonet T."/>
            <person name="Raney B.J."/>
            <person name="Ingham P.W."/>
            <person name="Tay A."/>
            <person name="Hillier L.W."/>
            <person name="Minx P."/>
            <person name="Boehm T."/>
            <person name="Wilson R.K."/>
            <person name="Brenner S."/>
            <person name="Warren W.C."/>
        </authorList>
    </citation>
    <scope>NUCLEOTIDE SEQUENCE [LARGE SCALE GENOMIC DNA]</scope>
</reference>
<keyword evidence="3 7" id="KW-0812">Transmembrane</keyword>
<dbReference type="Pfam" id="PF01130">
    <property type="entry name" value="CD36"/>
    <property type="match status" value="1"/>
</dbReference>
<evidence type="ECO:0000256" key="2">
    <source>
        <dbReference type="ARBA" id="ARBA00010532"/>
    </source>
</evidence>
<feature type="transmembrane region" description="Helical" evidence="7">
    <location>
        <begin position="440"/>
        <end position="463"/>
    </location>
</feature>
<proteinExistence type="inferred from homology"/>
<comment type="subcellular location">
    <subcellularLocation>
        <location evidence="1">Membrane</location>
    </subcellularLocation>
</comment>
<dbReference type="AlphaFoldDB" id="A0A4W3HTQ9"/>
<dbReference type="OMA" id="DVFGMRP"/>
<dbReference type="PANTHER" id="PTHR11923">
    <property type="entry name" value="SCAVENGER RECEPTOR CLASS B TYPE-1 SR-B1"/>
    <property type="match status" value="1"/>
</dbReference>
<reference evidence="9" key="2">
    <citation type="journal article" date="2007" name="PLoS Biol.">
        <title>Survey sequencing and comparative analysis of the elephant shark (Callorhinchus milii) genome.</title>
        <authorList>
            <person name="Venkatesh B."/>
            <person name="Kirkness E.F."/>
            <person name="Loh Y.H."/>
            <person name="Halpern A.L."/>
            <person name="Lee A.P."/>
            <person name="Johnson J."/>
            <person name="Dandona N."/>
            <person name="Viswanathan L.D."/>
            <person name="Tay A."/>
            <person name="Venter J.C."/>
            <person name="Strausberg R.L."/>
            <person name="Brenner S."/>
        </authorList>
    </citation>
    <scope>NUCLEOTIDE SEQUENCE [LARGE SCALE GENOMIC DNA]</scope>
</reference>
<dbReference type="KEGG" id="cmk:103180857"/>
<evidence type="ECO:0000313" key="9">
    <source>
        <dbReference type="Proteomes" id="UP000314986"/>
    </source>
</evidence>
<organism evidence="8 9">
    <name type="scientific">Callorhinchus milii</name>
    <name type="common">Ghost shark</name>
    <dbReference type="NCBI Taxonomy" id="7868"/>
    <lineage>
        <taxon>Eukaryota</taxon>
        <taxon>Metazoa</taxon>
        <taxon>Chordata</taxon>
        <taxon>Craniata</taxon>
        <taxon>Vertebrata</taxon>
        <taxon>Chondrichthyes</taxon>
        <taxon>Holocephali</taxon>
        <taxon>Chimaeriformes</taxon>
        <taxon>Callorhinchidae</taxon>
        <taxon>Callorhinchus</taxon>
    </lineage>
</organism>
<dbReference type="STRING" id="7868.ENSCMIP00000012509"/>
<dbReference type="InterPro" id="IPR005429">
    <property type="entry name" value="LimpII"/>
</dbReference>
<dbReference type="GeneTree" id="ENSGT00940000153372"/>
<dbReference type="FunCoup" id="A0A4W3HTQ9">
    <property type="interactions" value="114"/>
</dbReference>
<protein>
    <submittedName>
        <fullName evidence="8">Scavenger receptor class B member 2</fullName>
    </submittedName>
</protein>
<dbReference type="GO" id="GO:0006898">
    <property type="term" value="P:receptor-mediated endocytosis"/>
    <property type="evidence" value="ECO:0007669"/>
    <property type="project" value="TreeGrafter"/>
</dbReference>
<name>A0A4W3HTQ9_CALMI</name>
<evidence type="ECO:0000256" key="4">
    <source>
        <dbReference type="ARBA" id="ARBA00022989"/>
    </source>
</evidence>
<feature type="transmembrane region" description="Helical" evidence="7">
    <location>
        <begin position="6"/>
        <end position="31"/>
    </location>
</feature>
<dbReference type="PRINTS" id="PR01611">
    <property type="entry name" value="LIMPII"/>
</dbReference>
<evidence type="ECO:0000256" key="7">
    <source>
        <dbReference type="SAM" id="Phobius"/>
    </source>
</evidence>
<keyword evidence="9" id="KW-1185">Reference proteome</keyword>
<sequence>MGLRSGVTYTSGIVCVALLIVSIALLVSNVFTELINSTVKKEFQLRNGTEAFKAWKNPPPPVYMQFYFFNVSNPAEVLAGGKPYLEERGPYTYREYRQKEDVTFAENGSAVSALTPKTYVFVPDMSVGDPKVDLISTVNIPAVTVMDMAQYSNLMVFAVKAILHFTGEGLFTTRTAHELLWGYQDPLLQSVHILKPDIDGSFGLFYKMNGTADGDYVILTGEENYMDFAKIIEWSGRKSLDLWLTDQCNMINGTDGTSFHPLMTKNETIHFFSSDLCRSLYATFEKELDVKGIPAYRFVPPSEVFANDTINPANVGFCIPSGHCLGSGVLNVSVCRKGAPIILSSPHFYQADQKYIDDIEGMDPNKENHETFLDINPLTGILLKVAKRLQINVYIEKIDVFHETGNVQSLIFPVMYLNESVLIDDSSASKLSKVLLETQVATVIPFMIMGLGILLGFIFIILVCTNRTVEKPAGVEPTVTERTPLLNPS</sequence>
<reference evidence="8" key="5">
    <citation type="submission" date="2025-09" db="UniProtKB">
        <authorList>
            <consortium name="Ensembl"/>
        </authorList>
    </citation>
    <scope>IDENTIFICATION</scope>
</reference>
<dbReference type="GO" id="GO:0005764">
    <property type="term" value="C:lysosome"/>
    <property type="evidence" value="ECO:0007669"/>
    <property type="project" value="InterPro"/>
</dbReference>
<dbReference type="RefSeq" id="XP_007895114.2">
    <property type="nucleotide sequence ID" value="XM_007896923.2"/>
</dbReference>
<dbReference type="PRINTS" id="PR01609">
    <property type="entry name" value="CD36FAMILY"/>
</dbReference>
<dbReference type="CTD" id="337532"/>
<reference evidence="8" key="4">
    <citation type="submission" date="2025-08" db="UniProtKB">
        <authorList>
            <consortium name="Ensembl"/>
        </authorList>
    </citation>
    <scope>IDENTIFICATION</scope>
</reference>
<evidence type="ECO:0000256" key="1">
    <source>
        <dbReference type="ARBA" id="ARBA00004370"/>
    </source>
</evidence>
<evidence type="ECO:0000256" key="3">
    <source>
        <dbReference type="ARBA" id="ARBA00022692"/>
    </source>
</evidence>
<evidence type="ECO:0000256" key="6">
    <source>
        <dbReference type="ARBA" id="ARBA00023180"/>
    </source>
</evidence>
<dbReference type="GO" id="GO:0016020">
    <property type="term" value="C:membrane"/>
    <property type="evidence" value="ECO:0007669"/>
    <property type="project" value="UniProtKB-SubCell"/>
</dbReference>